<dbReference type="CTD" id="197258"/>
<evidence type="ECO:0000256" key="2">
    <source>
        <dbReference type="ARBA" id="ARBA00022777"/>
    </source>
</evidence>
<feature type="non-terminal residue" evidence="4">
    <location>
        <position position="236"/>
    </location>
</feature>
<organism evidence="3 4">
    <name type="scientific">Notothenia coriiceps</name>
    <name type="common">black rockcod</name>
    <dbReference type="NCBI Taxonomy" id="8208"/>
    <lineage>
        <taxon>Eukaryota</taxon>
        <taxon>Metazoa</taxon>
        <taxon>Chordata</taxon>
        <taxon>Craniata</taxon>
        <taxon>Vertebrata</taxon>
        <taxon>Euteleostomi</taxon>
        <taxon>Actinopterygii</taxon>
        <taxon>Neopterygii</taxon>
        <taxon>Teleostei</taxon>
        <taxon>Neoteleostei</taxon>
        <taxon>Acanthomorphata</taxon>
        <taxon>Eupercaria</taxon>
        <taxon>Perciformes</taxon>
        <taxon>Notothenioidei</taxon>
        <taxon>Nototheniidae</taxon>
        <taxon>Notothenia</taxon>
    </lineage>
</organism>
<dbReference type="PANTHER" id="PTHR32463:SF0">
    <property type="entry name" value="L-FUCOSE KINASE"/>
    <property type="match status" value="1"/>
</dbReference>
<evidence type="ECO:0000313" key="4">
    <source>
        <dbReference type="RefSeq" id="XP_010781999.1"/>
    </source>
</evidence>
<protein>
    <submittedName>
        <fullName evidence="4">L-fucose kinase</fullName>
    </submittedName>
</protein>
<dbReference type="PANTHER" id="PTHR32463">
    <property type="entry name" value="L-FUCOSE KINASE"/>
    <property type="match status" value="1"/>
</dbReference>
<dbReference type="Gene3D" id="3.30.230.10">
    <property type="match status" value="1"/>
</dbReference>
<dbReference type="InterPro" id="IPR014721">
    <property type="entry name" value="Ribsml_uS5_D2-typ_fold_subgr"/>
</dbReference>
<keyword evidence="3" id="KW-1185">Reference proteome</keyword>
<feature type="non-terminal residue" evidence="4">
    <location>
        <position position="1"/>
    </location>
</feature>
<dbReference type="AlphaFoldDB" id="A0A6I9NVP2"/>
<gene>
    <name evidence="4" type="primary">fcsk</name>
</gene>
<dbReference type="KEGG" id="ncc:104956228"/>
<dbReference type="OrthoDB" id="271303at2759"/>
<dbReference type="Proteomes" id="UP000504611">
    <property type="component" value="Unplaced"/>
</dbReference>
<reference evidence="4" key="1">
    <citation type="submission" date="2025-08" db="UniProtKB">
        <authorList>
            <consortium name="RefSeq"/>
        </authorList>
    </citation>
    <scope>IDENTIFICATION</scope>
    <source>
        <tissue evidence="4">Muscle</tissue>
    </source>
</reference>
<evidence type="ECO:0000256" key="1">
    <source>
        <dbReference type="ARBA" id="ARBA00022679"/>
    </source>
</evidence>
<dbReference type="RefSeq" id="XP_010781999.1">
    <property type="nucleotide sequence ID" value="XM_010783697.1"/>
</dbReference>
<keyword evidence="1" id="KW-0808">Transferase</keyword>
<name>A0A6I9NVP2_9TELE</name>
<accession>A0A6I9NVP2</accession>
<sequence>AAGSSEQGAEPGLGAESDAALGAESVLWAGLGVAARCLSCIADVLVIMAGGLGGLRSGPAANEAWSHAYSLLEEGDLRGGVKALAAQRDHWLSRPDLLVRAARHYEGAGQVLLRRAVMSSQRFISIGQGEAPPLGEWQEVECPARLDLAGGWSDTPPIAFEHGGSVTNVAVRVDGKRPIGARARRIPEPRLLLVSHSGGRDSGVSTETGCDSLDDLRDYCQPHAPGALLMAVCVCS</sequence>
<evidence type="ECO:0000313" key="3">
    <source>
        <dbReference type="Proteomes" id="UP000504611"/>
    </source>
</evidence>
<keyword evidence="2 4" id="KW-0418">Kinase</keyword>
<dbReference type="InterPro" id="IPR052203">
    <property type="entry name" value="GHMP_Kinase-Related"/>
</dbReference>
<dbReference type="GO" id="GO:0042352">
    <property type="term" value="P:GDP-L-fucose salvage"/>
    <property type="evidence" value="ECO:0007669"/>
    <property type="project" value="TreeGrafter"/>
</dbReference>
<dbReference type="GO" id="GO:0050201">
    <property type="term" value="F:fucokinase activity"/>
    <property type="evidence" value="ECO:0007669"/>
    <property type="project" value="TreeGrafter"/>
</dbReference>
<dbReference type="GeneID" id="104956228"/>
<proteinExistence type="predicted"/>